<proteinExistence type="predicted"/>
<protein>
    <submittedName>
        <fullName evidence="1">Uncharacterized protein</fullName>
    </submittedName>
</protein>
<dbReference type="Proteomes" id="UP000332594">
    <property type="component" value="Unassembled WGS sequence"/>
</dbReference>
<evidence type="ECO:0000313" key="1">
    <source>
        <dbReference type="EMBL" id="VFS72643.1"/>
    </source>
</evidence>
<dbReference type="AlphaFoldDB" id="A0A485BK70"/>
<organism evidence="1 2">
    <name type="scientific">Raoultella terrigena</name>
    <name type="common">Klebsiella terrigena</name>
    <dbReference type="NCBI Taxonomy" id="577"/>
    <lineage>
        <taxon>Bacteria</taxon>
        <taxon>Pseudomonadati</taxon>
        <taxon>Pseudomonadota</taxon>
        <taxon>Gammaproteobacteria</taxon>
        <taxon>Enterobacterales</taxon>
        <taxon>Enterobacteriaceae</taxon>
        <taxon>Klebsiella/Raoultella group</taxon>
        <taxon>Raoultella</taxon>
    </lineage>
</organism>
<name>A0A485BK70_RAOTE</name>
<gene>
    <name evidence="1" type="ORF">NCTC13038_02720</name>
</gene>
<accession>A0A485BK70</accession>
<sequence length="64" mass="8005">MEDYNRRFAKPSRHDFDVHRQLDNGENLQATFTWREQRKVSKNLTLQYDKKLYLLEDNEENRRF</sequence>
<dbReference type="EMBL" id="CAADJG010000002">
    <property type="protein sequence ID" value="VFS72643.1"/>
    <property type="molecule type" value="Genomic_DNA"/>
</dbReference>
<reference evidence="1 2" key="1">
    <citation type="submission" date="2019-03" db="EMBL/GenBank/DDBJ databases">
        <authorList>
            <consortium name="Pathogen Informatics"/>
        </authorList>
    </citation>
    <scope>NUCLEOTIDE SEQUENCE [LARGE SCALE GENOMIC DNA]</scope>
    <source>
        <strain evidence="1 2">NCTC13038</strain>
    </source>
</reference>
<evidence type="ECO:0000313" key="2">
    <source>
        <dbReference type="Proteomes" id="UP000332594"/>
    </source>
</evidence>